<evidence type="ECO:0000256" key="1">
    <source>
        <dbReference type="SAM" id="SignalP"/>
    </source>
</evidence>
<keyword evidence="1" id="KW-0732">Signal</keyword>
<dbReference type="Pfam" id="PF00419">
    <property type="entry name" value="Fimbrial"/>
    <property type="match status" value="1"/>
</dbReference>
<dbReference type="InterPro" id="IPR050263">
    <property type="entry name" value="Bact_Fimbrial_Adh_Pro"/>
</dbReference>
<dbReference type="EMBL" id="CP133838">
    <property type="protein sequence ID" value="WMY75321.1"/>
    <property type="molecule type" value="Genomic_DNA"/>
</dbReference>
<feature type="chain" id="PRO_5046251914" evidence="1">
    <location>
        <begin position="23"/>
        <end position="176"/>
    </location>
</feature>
<sequence>MKKILLPAAALILSATAMNAYAVNGKVEFTGEIVKSTCNVVSGDQDKQVFIGKYPTTAFTNVGDVTASKAFTIQLEKCEAGDYSLRFDGQTVAGHSNLLTVNPAKDTSLADGVGIEVLDNNEQIIPVNQSADANSPWVTIAADGTATFNLKARYKSFDTVQAGPANANATFTIEYK</sequence>
<accession>A0ABY9SFW2</accession>
<dbReference type="Gene3D" id="2.60.40.1090">
    <property type="entry name" value="Fimbrial-type adhesion domain"/>
    <property type="match status" value="1"/>
</dbReference>
<dbReference type="InterPro" id="IPR036937">
    <property type="entry name" value="Adhesion_dom_fimbrial_sf"/>
</dbReference>
<name>A0ABY9SFW2_9ENTR</name>
<dbReference type="SUPFAM" id="SSF49401">
    <property type="entry name" value="Bacterial adhesins"/>
    <property type="match status" value="1"/>
</dbReference>
<reference evidence="3 4" key="1">
    <citation type="submission" date="2023-09" db="EMBL/GenBank/DDBJ databases">
        <title>Buttiauxella selenatireducens sp. nov., isolated from the rhizosphere of Cardamine hupingshanesis.</title>
        <authorList>
            <person name="Zhang S."/>
            <person name="Xu Z."/>
            <person name="Wang H."/>
            <person name="Guo Y."/>
        </authorList>
    </citation>
    <scope>NUCLEOTIDE SEQUENCE [LARGE SCALE GENOMIC DNA]</scope>
    <source>
        <strain evidence="3 4">R73</strain>
    </source>
</reference>
<evidence type="ECO:0000313" key="4">
    <source>
        <dbReference type="Proteomes" id="UP001246690"/>
    </source>
</evidence>
<evidence type="ECO:0000313" key="3">
    <source>
        <dbReference type="EMBL" id="WMY75321.1"/>
    </source>
</evidence>
<dbReference type="PANTHER" id="PTHR33420">
    <property type="entry name" value="FIMBRIAL SUBUNIT ELFA-RELATED"/>
    <property type="match status" value="1"/>
</dbReference>
<dbReference type="InterPro" id="IPR008966">
    <property type="entry name" value="Adhesion_dom_sf"/>
</dbReference>
<dbReference type="PANTHER" id="PTHR33420:SF4">
    <property type="entry name" value="FIMBRIAL-LIKE PROTEIN FIMF"/>
    <property type="match status" value="1"/>
</dbReference>
<organism evidence="3 4">
    <name type="scientific">Buttiauxella selenatireducens</name>
    <dbReference type="NCBI Taxonomy" id="3073902"/>
    <lineage>
        <taxon>Bacteria</taxon>
        <taxon>Pseudomonadati</taxon>
        <taxon>Pseudomonadota</taxon>
        <taxon>Gammaproteobacteria</taxon>
        <taxon>Enterobacterales</taxon>
        <taxon>Enterobacteriaceae</taxon>
        <taxon>Buttiauxella</taxon>
    </lineage>
</organism>
<dbReference type="Proteomes" id="UP001246690">
    <property type="component" value="Chromosome"/>
</dbReference>
<protein>
    <submittedName>
        <fullName evidence="3">Fimbrial protein</fullName>
    </submittedName>
</protein>
<proteinExistence type="predicted"/>
<feature type="domain" description="Fimbrial-type adhesion" evidence="2">
    <location>
        <begin position="28"/>
        <end position="176"/>
    </location>
</feature>
<evidence type="ECO:0000259" key="2">
    <source>
        <dbReference type="Pfam" id="PF00419"/>
    </source>
</evidence>
<dbReference type="RefSeq" id="WP_183270343.1">
    <property type="nucleotide sequence ID" value="NZ_CP133838.1"/>
</dbReference>
<feature type="signal peptide" evidence="1">
    <location>
        <begin position="1"/>
        <end position="22"/>
    </location>
</feature>
<gene>
    <name evidence="3" type="ORF">RHD99_04955</name>
</gene>
<dbReference type="InterPro" id="IPR000259">
    <property type="entry name" value="Adhesion_dom_fimbrial"/>
</dbReference>
<keyword evidence="4" id="KW-1185">Reference proteome</keyword>